<feature type="coiled-coil region" evidence="1">
    <location>
        <begin position="97"/>
        <end position="149"/>
    </location>
</feature>
<protein>
    <recommendedName>
        <fullName evidence="5">E3 ubiquitin-protein ligase CCNP1IP1</fullName>
    </recommendedName>
</protein>
<gene>
    <name evidence="3" type="ORF">SASPL_144413</name>
</gene>
<dbReference type="PANTHER" id="PTHR47384">
    <property type="entry name" value="E3 UBIQUITIN-PROTEIN LIGASE CCNB1IP1 HOMOLOG"/>
    <property type="match status" value="1"/>
</dbReference>
<dbReference type="PANTHER" id="PTHR47384:SF2">
    <property type="entry name" value="E3 UBIQUITIN-PROTEIN LIGASE CCNB1IP1 HOMOLOG"/>
    <property type="match status" value="1"/>
</dbReference>
<proteinExistence type="predicted"/>
<feature type="compositionally biased region" description="Polar residues" evidence="2">
    <location>
        <begin position="249"/>
        <end position="258"/>
    </location>
</feature>
<evidence type="ECO:0000256" key="1">
    <source>
        <dbReference type="SAM" id="Coils"/>
    </source>
</evidence>
<feature type="region of interest" description="Disordered" evidence="2">
    <location>
        <begin position="231"/>
        <end position="296"/>
    </location>
</feature>
<dbReference type="InterPro" id="IPR055328">
    <property type="entry name" value="HEI10-like"/>
</dbReference>
<evidence type="ECO:0000256" key="2">
    <source>
        <dbReference type="SAM" id="MobiDB-lite"/>
    </source>
</evidence>
<evidence type="ECO:0000313" key="4">
    <source>
        <dbReference type="Proteomes" id="UP000298416"/>
    </source>
</evidence>
<comment type="caution">
    <text evidence="3">The sequence shown here is derived from an EMBL/GenBank/DDBJ whole genome shotgun (WGS) entry which is preliminary data.</text>
</comment>
<reference evidence="3" key="1">
    <citation type="submission" date="2018-01" db="EMBL/GenBank/DDBJ databases">
        <authorList>
            <person name="Mao J.F."/>
        </authorList>
    </citation>
    <scope>NUCLEOTIDE SEQUENCE</scope>
    <source>
        <strain evidence="3">Huo1</strain>
        <tissue evidence="3">Leaf</tissue>
    </source>
</reference>
<evidence type="ECO:0000313" key="3">
    <source>
        <dbReference type="EMBL" id="KAG6393839.1"/>
    </source>
</evidence>
<reference evidence="3" key="2">
    <citation type="submission" date="2020-08" db="EMBL/GenBank/DDBJ databases">
        <title>Plant Genome Project.</title>
        <authorList>
            <person name="Zhang R.-G."/>
        </authorList>
    </citation>
    <scope>NUCLEOTIDE SEQUENCE</scope>
    <source>
        <strain evidence="3">Huo1</strain>
        <tissue evidence="3">Leaf</tissue>
    </source>
</reference>
<dbReference type="GO" id="GO:0051026">
    <property type="term" value="P:chiasma assembly"/>
    <property type="evidence" value="ECO:0007669"/>
    <property type="project" value="TreeGrafter"/>
</dbReference>
<accession>A0A8X8Z7B6</accession>
<organism evidence="3">
    <name type="scientific">Salvia splendens</name>
    <name type="common">Scarlet sage</name>
    <dbReference type="NCBI Taxonomy" id="180675"/>
    <lineage>
        <taxon>Eukaryota</taxon>
        <taxon>Viridiplantae</taxon>
        <taxon>Streptophyta</taxon>
        <taxon>Embryophyta</taxon>
        <taxon>Tracheophyta</taxon>
        <taxon>Spermatophyta</taxon>
        <taxon>Magnoliopsida</taxon>
        <taxon>eudicotyledons</taxon>
        <taxon>Gunneridae</taxon>
        <taxon>Pentapetalae</taxon>
        <taxon>asterids</taxon>
        <taxon>lamiids</taxon>
        <taxon>Lamiales</taxon>
        <taxon>Lamiaceae</taxon>
        <taxon>Nepetoideae</taxon>
        <taxon>Mentheae</taxon>
        <taxon>Salviinae</taxon>
        <taxon>Salvia</taxon>
        <taxon>Salvia subgen. Calosphace</taxon>
        <taxon>core Calosphace</taxon>
    </lineage>
</organism>
<sequence length="322" mass="36506">MRAGGNWKGEQSPPHVVTSCISLMTFKGTEDAGRILSNDGSCPVCDQVLSRSHMKPVDINPNDEWINVLALKCVYKSFMFHIGQKELEMQAKMNKLAAQYRQKCELMKEALTQKMEETIGAYQKMRKRCQILEQENENLTKDKVELQEKFSEKCRSIYCSSFTLVMVVVTNDDLIVTARQKRKLDDMYDQARNEIESMKRSAIQPANNFFTRPEANMFSEPDRRETMRTDWSVLTPDTPGPRDEMWSARHNNSNSTFDMSGGSPAKQSAGLAETGSRVPSSHPSFGVGAGQRPANPSMTLRNLILSPIKRPQLSRSRPHVFM</sequence>
<name>A0A8X8Z7B6_SALSN</name>
<dbReference type="Proteomes" id="UP000298416">
    <property type="component" value="Unassembled WGS sequence"/>
</dbReference>
<keyword evidence="4" id="KW-1185">Reference proteome</keyword>
<dbReference type="EMBL" id="PNBA02000017">
    <property type="protein sequence ID" value="KAG6393839.1"/>
    <property type="molecule type" value="Genomic_DNA"/>
</dbReference>
<keyword evidence="1" id="KW-0175">Coiled coil</keyword>
<dbReference type="AlphaFoldDB" id="A0A8X8Z7B6"/>
<evidence type="ECO:0008006" key="5">
    <source>
        <dbReference type="Google" id="ProtNLM"/>
    </source>
</evidence>